<dbReference type="InterPro" id="IPR020827">
    <property type="entry name" value="Asparaginase/glutaminase_AS1"/>
</dbReference>
<name>A0A1D7QUT8_9BACI</name>
<dbReference type="Gene3D" id="3.40.50.1170">
    <property type="entry name" value="L-asparaginase, N-terminal domain"/>
    <property type="match status" value="1"/>
</dbReference>
<feature type="binding site" evidence="7">
    <location>
        <position position="55"/>
    </location>
    <ligand>
        <name>substrate</name>
    </ligand>
</feature>
<evidence type="ECO:0000256" key="4">
    <source>
        <dbReference type="ARBA" id="ARBA00022801"/>
    </source>
</evidence>
<dbReference type="InterPro" id="IPR040919">
    <property type="entry name" value="Asparaginase_C"/>
</dbReference>
<dbReference type="SUPFAM" id="SSF53774">
    <property type="entry name" value="Glutaminase/Asparaginase"/>
    <property type="match status" value="1"/>
</dbReference>
<proteinExistence type="inferred from homology"/>
<evidence type="ECO:0000256" key="3">
    <source>
        <dbReference type="ARBA" id="ARBA00012920"/>
    </source>
</evidence>
<evidence type="ECO:0000259" key="11">
    <source>
        <dbReference type="Pfam" id="PF17763"/>
    </source>
</evidence>
<dbReference type="GO" id="GO:0004067">
    <property type="term" value="F:asparaginase activity"/>
    <property type="evidence" value="ECO:0007669"/>
    <property type="project" value="UniProtKB-UniRule"/>
</dbReference>
<dbReference type="PROSITE" id="PS00917">
    <property type="entry name" value="ASN_GLN_ASE_2"/>
    <property type="match status" value="1"/>
</dbReference>
<gene>
    <name evidence="12" type="primary">ansA-1</name>
    <name evidence="12" type="ORF">BBEV_1421</name>
</gene>
<dbReference type="InterPro" id="IPR036152">
    <property type="entry name" value="Asp/glu_Ase-like_sf"/>
</dbReference>
<feature type="active site" evidence="8">
    <location>
        <position position="12"/>
    </location>
</feature>
<dbReference type="RefSeq" id="WP_069364833.1">
    <property type="nucleotide sequence ID" value="NZ_CP012502.1"/>
</dbReference>
<dbReference type="InterPro" id="IPR027474">
    <property type="entry name" value="L-asparaginase_N"/>
</dbReference>
<dbReference type="KEGG" id="bbev:BBEV_1421"/>
<evidence type="ECO:0000256" key="8">
    <source>
        <dbReference type="PROSITE-ProRule" id="PRU10099"/>
    </source>
</evidence>
<dbReference type="EMBL" id="CP012502">
    <property type="protein sequence ID" value="AOM82784.1"/>
    <property type="molecule type" value="Genomic_DNA"/>
</dbReference>
<evidence type="ECO:0000256" key="9">
    <source>
        <dbReference type="PROSITE-ProRule" id="PRU10100"/>
    </source>
</evidence>
<dbReference type="PANTHER" id="PTHR11707">
    <property type="entry name" value="L-ASPARAGINASE"/>
    <property type="match status" value="1"/>
</dbReference>
<keyword evidence="4 12" id="KW-0378">Hydrolase</keyword>
<evidence type="ECO:0000256" key="5">
    <source>
        <dbReference type="ARBA" id="ARBA00049366"/>
    </source>
</evidence>
<evidence type="ECO:0000256" key="7">
    <source>
        <dbReference type="PIRSR" id="PIRSR001220-2"/>
    </source>
</evidence>
<dbReference type="InterPro" id="IPR027475">
    <property type="entry name" value="Asparaginase/glutaminase_AS2"/>
</dbReference>
<evidence type="ECO:0000256" key="2">
    <source>
        <dbReference type="ARBA" id="ARBA00011881"/>
    </source>
</evidence>
<dbReference type="Pfam" id="PF17763">
    <property type="entry name" value="Asparaginase_C"/>
    <property type="match status" value="1"/>
</dbReference>
<dbReference type="Pfam" id="PF00710">
    <property type="entry name" value="Asparaginase"/>
    <property type="match status" value="1"/>
</dbReference>
<dbReference type="Proteomes" id="UP000094463">
    <property type="component" value="Chromosome"/>
</dbReference>
<feature type="active site" evidence="9">
    <location>
        <position position="86"/>
    </location>
</feature>
<feature type="active site" description="O-isoaspartyl threonine intermediate" evidence="6">
    <location>
        <position position="12"/>
    </location>
</feature>
<evidence type="ECO:0000256" key="1">
    <source>
        <dbReference type="ARBA" id="ARBA00010518"/>
    </source>
</evidence>
<dbReference type="AlphaFoldDB" id="A0A1D7QUT8"/>
<dbReference type="GO" id="GO:0006528">
    <property type="term" value="P:asparagine metabolic process"/>
    <property type="evidence" value="ECO:0007669"/>
    <property type="project" value="InterPro"/>
</dbReference>
<dbReference type="FunFam" id="3.40.50.1170:FF:000001">
    <property type="entry name" value="L-asparaginase 2"/>
    <property type="match status" value="1"/>
</dbReference>
<dbReference type="PROSITE" id="PS51732">
    <property type="entry name" value="ASN_GLN_ASE_3"/>
    <property type="match status" value="1"/>
</dbReference>
<dbReference type="InterPro" id="IPR037152">
    <property type="entry name" value="L-asparaginase_N_sf"/>
</dbReference>
<feature type="domain" description="Asparaginase/glutaminase C-terminal" evidence="11">
    <location>
        <begin position="204"/>
        <end position="310"/>
    </location>
</feature>
<evidence type="ECO:0000313" key="12">
    <source>
        <dbReference type="EMBL" id="AOM82784.1"/>
    </source>
</evidence>
<sequence length="319" mass="34818">MKQVLVISTGGTIASKENDEGRLEAGAYSGEELALKTGLPNDIKVIIRSSHQKPSSHMRFEDLDEIRAIIEKEGSKMDGFVITHGTDTLEESAFYLDITLHDERPVVFTGSQRSPDDLGSDAYINLRHAIHAAASDQMSGTGVTVVFNERIFAAKYVKKEHASNIQGFNAFGFGYLGIIDHDNVSVFQKPVQKQFYTVKDQPVQVELIKSTMASSGMFIEACIKEQVDGIVVEGYGRGQVDPVMIAGIEKALEQNIPVVITTSSEEGAVYPVYDYPGSAYHLQTCGAILGGDYDAKKARIVLICALRSETGIRDSFNGQ</sequence>
<dbReference type="PANTHER" id="PTHR11707:SF28">
    <property type="entry name" value="60 KDA LYSOPHOSPHOLIPASE"/>
    <property type="match status" value="1"/>
</dbReference>
<dbReference type="PROSITE" id="PS00144">
    <property type="entry name" value="ASN_GLN_ASE_1"/>
    <property type="match status" value="1"/>
</dbReference>
<comment type="similarity">
    <text evidence="1">Belongs to the asparaginase 1 family.</text>
</comment>
<dbReference type="InterPro" id="IPR006034">
    <property type="entry name" value="Asparaginase/glutaminase-like"/>
</dbReference>
<dbReference type="Gene3D" id="3.40.50.40">
    <property type="match status" value="1"/>
</dbReference>
<comment type="catalytic activity">
    <reaction evidence="5">
        <text>L-asparagine + H2O = L-aspartate + NH4(+)</text>
        <dbReference type="Rhea" id="RHEA:21016"/>
        <dbReference type="ChEBI" id="CHEBI:15377"/>
        <dbReference type="ChEBI" id="CHEBI:28938"/>
        <dbReference type="ChEBI" id="CHEBI:29991"/>
        <dbReference type="ChEBI" id="CHEBI:58048"/>
        <dbReference type="EC" id="3.5.1.1"/>
    </reaction>
</comment>
<evidence type="ECO:0000256" key="6">
    <source>
        <dbReference type="PIRSR" id="PIRSR001220-1"/>
    </source>
</evidence>
<evidence type="ECO:0000313" key="13">
    <source>
        <dbReference type="Proteomes" id="UP000094463"/>
    </source>
</evidence>
<organism evidence="12 13">
    <name type="scientific">Salisediminibacterium beveridgei</name>
    <dbReference type="NCBI Taxonomy" id="632773"/>
    <lineage>
        <taxon>Bacteria</taxon>
        <taxon>Bacillati</taxon>
        <taxon>Bacillota</taxon>
        <taxon>Bacilli</taxon>
        <taxon>Bacillales</taxon>
        <taxon>Bacillaceae</taxon>
        <taxon>Salisediminibacterium</taxon>
    </lineage>
</organism>
<dbReference type="PATRIC" id="fig|632773.3.peg.1497"/>
<dbReference type="InterPro" id="IPR027473">
    <property type="entry name" value="L-asparaginase_C"/>
</dbReference>
<evidence type="ECO:0000259" key="10">
    <source>
        <dbReference type="Pfam" id="PF00710"/>
    </source>
</evidence>
<dbReference type="STRING" id="632773.BBEV_1421"/>
<accession>A0A1D7QUT8</accession>
<comment type="subunit">
    <text evidence="2">Homotetramer.</text>
</comment>
<dbReference type="SMART" id="SM00870">
    <property type="entry name" value="Asparaginase"/>
    <property type="match status" value="1"/>
</dbReference>
<feature type="domain" description="L-asparaginase N-terminal" evidence="10">
    <location>
        <begin position="3"/>
        <end position="191"/>
    </location>
</feature>
<feature type="binding site" evidence="7">
    <location>
        <begin position="86"/>
        <end position="87"/>
    </location>
    <ligand>
        <name>substrate</name>
    </ligand>
</feature>
<dbReference type="PRINTS" id="PR00139">
    <property type="entry name" value="ASNGLNASE"/>
</dbReference>
<dbReference type="CDD" id="cd08964">
    <property type="entry name" value="L-asparaginase_II"/>
    <property type="match status" value="1"/>
</dbReference>
<dbReference type="InterPro" id="IPR004550">
    <property type="entry name" value="AsnASE_II"/>
</dbReference>
<dbReference type="PIRSF" id="PIRSF500176">
    <property type="entry name" value="L_ASNase"/>
    <property type="match status" value="1"/>
</dbReference>
<protein>
    <recommendedName>
        <fullName evidence="3">asparaginase</fullName>
        <ecNumber evidence="3">3.5.1.1</ecNumber>
    </recommendedName>
</protein>
<dbReference type="SFLD" id="SFLDS00057">
    <property type="entry name" value="Glutaminase/Asparaginase"/>
    <property type="match status" value="1"/>
</dbReference>
<dbReference type="PIRSF" id="PIRSF001220">
    <property type="entry name" value="L-ASNase_gatD"/>
    <property type="match status" value="1"/>
</dbReference>
<dbReference type="OrthoDB" id="9788068at2"/>
<dbReference type="EC" id="3.5.1.1" evidence="3"/>
<keyword evidence="13" id="KW-1185">Reference proteome</keyword>
<reference evidence="12 13" key="1">
    <citation type="submission" date="2015-08" db="EMBL/GenBank/DDBJ databases">
        <title>The complete genome sequence of Bacillus beveridgei MLTeJB.</title>
        <authorList>
            <person name="Hanson T.E."/>
            <person name="Mesa C."/>
            <person name="Basesman S.M."/>
            <person name="Oremland R.S."/>
        </authorList>
    </citation>
    <scope>NUCLEOTIDE SEQUENCE [LARGE SCALE GENOMIC DNA]</scope>
    <source>
        <strain evidence="12 13">MLTeJB</strain>
    </source>
</reference>